<reference evidence="2 3" key="1">
    <citation type="submission" date="2016-10" db="EMBL/GenBank/DDBJ databases">
        <authorList>
            <person name="de Groot N.N."/>
        </authorList>
    </citation>
    <scope>NUCLEOTIDE SEQUENCE [LARGE SCALE GENOMIC DNA]</scope>
    <source>
        <strain evidence="2 3">DSM 43357</strain>
    </source>
</reference>
<keyword evidence="3" id="KW-1185">Reference proteome</keyword>
<dbReference type="Proteomes" id="UP000198953">
    <property type="component" value="Unassembled WGS sequence"/>
</dbReference>
<evidence type="ECO:0000313" key="3">
    <source>
        <dbReference type="Proteomes" id="UP000198953"/>
    </source>
</evidence>
<protein>
    <submittedName>
        <fullName evidence="2">Uncharacterized protein</fullName>
    </submittedName>
</protein>
<dbReference type="AlphaFoldDB" id="A0A1H7S8V6"/>
<accession>A0A1H7S8V6</accession>
<organism evidence="2 3">
    <name type="scientific">Nonomuraea pusilla</name>
    <dbReference type="NCBI Taxonomy" id="46177"/>
    <lineage>
        <taxon>Bacteria</taxon>
        <taxon>Bacillati</taxon>
        <taxon>Actinomycetota</taxon>
        <taxon>Actinomycetes</taxon>
        <taxon>Streptosporangiales</taxon>
        <taxon>Streptosporangiaceae</taxon>
        <taxon>Nonomuraea</taxon>
    </lineage>
</organism>
<feature type="region of interest" description="Disordered" evidence="1">
    <location>
        <begin position="254"/>
        <end position="280"/>
    </location>
</feature>
<evidence type="ECO:0000256" key="1">
    <source>
        <dbReference type="SAM" id="MobiDB-lite"/>
    </source>
</evidence>
<dbReference type="EMBL" id="FOBF01000006">
    <property type="protein sequence ID" value="SEL68913.1"/>
    <property type="molecule type" value="Genomic_DNA"/>
</dbReference>
<evidence type="ECO:0000313" key="2">
    <source>
        <dbReference type="EMBL" id="SEL68913.1"/>
    </source>
</evidence>
<gene>
    <name evidence="2" type="ORF">SAMN05660976_03097</name>
</gene>
<name>A0A1H7S8V6_9ACTN</name>
<proteinExistence type="predicted"/>
<sequence>MSAPGVQSPCPCVSVGGPFLCVWACRPCPCDSVCRPVCCDSARRHTPCVAVCQPRPRAWVRAGFLRSPPGASLWHPSSREPREPGGRPLVCGDRLGRLPKKGVRLRQLCLCGFLEGAYAGCAPRPQGSLVCRFVDPGVRALQRGVATDPVCAGLPVCTWLLDWLGCALWWCVLEVGDGARFSAAAGARRLPGQREVVSVVGAGGEATVADGDGSQAGRGDRPLRLRFLGAHGGEGRRPARGGNRPSGVLWITPSRPWGNRRPGVRPGRIDGRACGAGEPD</sequence>